<feature type="signal peptide" evidence="2">
    <location>
        <begin position="1"/>
        <end position="20"/>
    </location>
</feature>
<evidence type="ECO:0000313" key="3">
    <source>
        <dbReference type="EMBL" id="KAK9721880.1"/>
    </source>
</evidence>
<evidence type="ECO:0000313" key="4">
    <source>
        <dbReference type="Proteomes" id="UP001479436"/>
    </source>
</evidence>
<protein>
    <submittedName>
        <fullName evidence="3">Uncharacterized protein</fullName>
    </submittedName>
</protein>
<keyword evidence="2" id="KW-0732">Signal</keyword>
<sequence length="233" mass="24269">MYKIIGSLLGALVFAAPTQADISSFTSFQVVNTCSASVKFLPGFSKDISLCMKPTTNTTLPYATPFTISWDFVTQPDCAAYANAFSVGASSFMFAYVSCQKGDFVPHSPQLVTTKTGSLTTTGGPCPVCDPVSPQSSVDIYLAGSYNGTTYAVGGVTVNLSFPNTPSTQPNPPKLSPSAAPITPTTVDSNPSAIFPSNVNKPVTSPVGSGNTLSNHLTHPISIITMLMMAVAF</sequence>
<reference evidence="3 4" key="1">
    <citation type="submission" date="2023-04" db="EMBL/GenBank/DDBJ databases">
        <title>Genome of Basidiobolus ranarum AG-B5.</title>
        <authorList>
            <person name="Stajich J.E."/>
            <person name="Carter-House D."/>
            <person name="Gryganskyi A."/>
        </authorList>
    </citation>
    <scope>NUCLEOTIDE SEQUENCE [LARGE SCALE GENOMIC DNA]</scope>
    <source>
        <strain evidence="3 4">AG-B5</strain>
    </source>
</reference>
<organism evidence="3 4">
    <name type="scientific">Basidiobolus ranarum</name>
    <dbReference type="NCBI Taxonomy" id="34480"/>
    <lineage>
        <taxon>Eukaryota</taxon>
        <taxon>Fungi</taxon>
        <taxon>Fungi incertae sedis</taxon>
        <taxon>Zoopagomycota</taxon>
        <taxon>Entomophthoromycotina</taxon>
        <taxon>Basidiobolomycetes</taxon>
        <taxon>Basidiobolales</taxon>
        <taxon>Basidiobolaceae</taxon>
        <taxon>Basidiobolus</taxon>
    </lineage>
</organism>
<evidence type="ECO:0000256" key="1">
    <source>
        <dbReference type="SAM" id="MobiDB-lite"/>
    </source>
</evidence>
<feature type="compositionally biased region" description="Polar residues" evidence="1">
    <location>
        <begin position="183"/>
        <end position="192"/>
    </location>
</feature>
<proteinExistence type="predicted"/>
<accession>A0ABR2W6Y1</accession>
<comment type="caution">
    <text evidence="3">The sequence shown here is derived from an EMBL/GenBank/DDBJ whole genome shotgun (WGS) entry which is preliminary data.</text>
</comment>
<dbReference type="EMBL" id="JASJQH010006965">
    <property type="protein sequence ID" value="KAK9721880.1"/>
    <property type="molecule type" value="Genomic_DNA"/>
</dbReference>
<evidence type="ECO:0000256" key="2">
    <source>
        <dbReference type="SAM" id="SignalP"/>
    </source>
</evidence>
<feature type="chain" id="PRO_5045045886" evidence="2">
    <location>
        <begin position="21"/>
        <end position="233"/>
    </location>
</feature>
<gene>
    <name evidence="3" type="ORF">K7432_003065</name>
</gene>
<feature type="region of interest" description="Disordered" evidence="1">
    <location>
        <begin position="164"/>
        <end position="192"/>
    </location>
</feature>
<name>A0ABR2W6Y1_9FUNG</name>
<keyword evidence="4" id="KW-1185">Reference proteome</keyword>
<dbReference type="Proteomes" id="UP001479436">
    <property type="component" value="Unassembled WGS sequence"/>
</dbReference>